<accession>A0AA97I3P5</accession>
<dbReference type="InterPro" id="IPR013783">
    <property type="entry name" value="Ig-like_fold"/>
</dbReference>
<dbReference type="RefSeq" id="WP_317136360.1">
    <property type="nucleotide sequence ID" value="NZ_CP043875.1"/>
</dbReference>
<dbReference type="GeneID" id="85230417"/>
<reference evidence="3 4" key="1">
    <citation type="submission" date="2019-09" db="EMBL/GenBank/DDBJ databases">
        <title>The complete genome of Methanoplanus sp. FWC-SCC4.</title>
        <authorList>
            <person name="Chen S.-C."/>
            <person name="Zhou Y.-Z."/>
            <person name="Lai M.-C."/>
        </authorList>
    </citation>
    <scope>NUCLEOTIDE SEQUENCE [LARGE SCALE GENOMIC DNA]</scope>
    <source>
        <strain evidence="3 4">FWC-SCC4</strain>
    </source>
</reference>
<evidence type="ECO:0000256" key="1">
    <source>
        <dbReference type="SAM" id="Phobius"/>
    </source>
</evidence>
<keyword evidence="4" id="KW-1185">Reference proteome</keyword>
<evidence type="ECO:0000313" key="4">
    <source>
        <dbReference type="Proteomes" id="UP001301797"/>
    </source>
</evidence>
<dbReference type="PANTHER" id="PTHR35902:SF3">
    <property type="entry name" value="NPCBM-ASSOCIATED, NEW3 DOMAIN OF ALPHA-GALACTOSIDASE"/>
    <property type="match status" value="1"/>
</dbReference>
<dbReference type="Gene3D" id="2.60.40.10">
    <property type="entry name" value="Immunoglobulins"/>
    <property type="match status" value="2"/>
</dbReference>
<proteinExistence type="predicted"/>
<dbReference type="PANTHER" id="PTHR35902">
    <property type="entry name" value="S-LAYER DOMAIN-LIKE PROTEIN-RELATED"/>
    <property type="match status" value="1"/>
</dbReference>
<dbReference type="Pfam" id="PF07705">
    <property type="entry name" value="CARDB"/>
    <property type="match status" value="1"/>
</dbReference>
<sequence length="402" mass="43340">MRTLYITTIIGLFFAAVLANPVYAGEATVIVTDTSITPDVLMPGDKALIYVTLKNTATSATLTKTEPQTSLVTDINPTIQSVFLDGRKEIKVLEGNSQFSGDIGPGQTIKLTFLIEAGEKEGIFFPTLRVGVKGAESVSYPIPVNVNTQIATAKKPAIIFDQTPGKVVNPGDEINIVLNVSNQGKSTAEDITIKLSPEESSVAAKNQGTYYINSLYPGESRTLFVDLISDREAEPKIHTIPLKVTYITSGGEEKTELSGINIDIKGKAEPGIASVKTDPSRISKGDDFDLTIRIENTGTGEAKSTAAMIDLPLLGTREAFVGKIKAGNDAPAVFILNANKAGDFEYKLKVTYTDDTGEYEKDYTLHLNVSENDNTAGILIVLIVICAGGYLGYRYLRQKKEE</sequence>
<dbReference type="AlphaFoldDB" id="A0AA97I3P5"/>
<feature type="domain" description="CARDB" evidence="2">
    <location>
        <begin position="164"/>
        <end position="230"/>
    </location>
</feature>
<dbReference type="EMBL" id="CP043875">
    <property type="protein sequence ID" value="WOF16918.1"/>
    <property type="molecule type" value="Genomic_DNA"/>
</dbReference>
<keyword evidence="1" id="KW-1133">Transmembrane helix</keyword>
<gene>
    <name evidence="3" type="ORF">F1737_09580</name>
</gene>
<organism evidence="3 4">
    <name type="scientific">Methanochimaera problematica</name>
    <dbReference type="NCBI Taxonomy" id="2609417"/>
    <lineage>
        <taxon>Archaea</taxon>
        <taxon>Methanobacteriati</taxon>
        <taxon>Methanobacteriota</taxon>
        <taxon>Stenosarchaea group</taxon>
        <taxon>Methanomicrobia</taxon>
        <taxon>Methanomicrobiales</taxon>
        <taxon>Methanomicrobiaceae</taxon>
        <taxon>Methanochimaera</taxon>
    </lineage>
</organism>
<evidence type="ECO:0000259" key="2">
    <source>
        <dbReference type="Pfam" id="PF07705"/>
    </source>
</evidence>
<keyword evidence="1" id="KW-0812">Transmembrane</keyword>
<evidence type="ECO:0000313" key="3">
    <source>
        <dbReference type="EMBL" id="WOF16918.1"/>
    </source>
</evidence>
<dbReference type="InterPro" id="IPR011635">
    <property type="entry name" value="CARDB"/>
</dbReference>
<dbReference type="Proteomes" id="UP001301797">
    <property type="component" value="Chromosome"/>
</dbReference>
<name>A0AA97I3P5_9EURY</name>
<feature type="transmembrane region" description="Helical" evidence="1">
    <location>
        <begin position="376"/>
        <end position="396"/>
    </location>
</feature>
<protein>
    <recommendedName>
        <fullName evidence="2">CARDB domain-containing protein</fullName>
    </recommendedName>
</protein>
<keyword evidence="1" id="KW-0472">Membrane</keyword>
<dbReference type="KEGG" id="mefw:F1737_09580"/>